<evidence type="ECO:0000256" key="1">
    <source>
        <dbReference type="ARBA" id="ARBA00022512"/>
    </source>
</evidence>
<protein>
    <recommendedName>
        <fullName evidence="7">Gram-positive cocci surface proteins LPxTG domain-containing protein</fullName>
    </recommendedName>
</protein>
<keyword evidence="4" id="KW-0572">Peptidoglycan-anchor</keyword>
<dbReference type="PATRIC" id="fig|1423738.3.peg.1771"/>
<proteinExistence type="predicted"/>
<dbReference type="NCBIfam" id="TIGR01167">
    <property type="entry name" value="LPXTG_anchor"/>
    <property type="match status" value="1"/>
</dbReference>
<keyword evidence="9" id="KW-1185">Reference proteome</keyword>
<evidence type="ECO:0000313" key="8">
    <source>
        <dbReference type="EMBL" id="KRM79561.1"/>
    </source>
</evidence>
<feature type="compositionally biased region" description="Polar residues" evidence="5">
    <location>
        <begin position="99"/>
        <end position="110"/>
    </location>
</feature>
<accession>A0A0R2BT72</accession>
<evidence type="ECO:0000256" key="3">
    <source>
        <dbReference type="ARBA" id="ARBA00022729"/>
    </source>
</evidence>
<dbReference type="Pfam" id="PF00746">
    <property type="entry name" value="Gram_pos_anchor"/>
    <property type="match status" value="1"/>
</dbReference>
<keyword evidence="6" id="KW-1133">Transmembrane helix</keyword>
<feature type="region of interest" description="Disordered" evidence="5">
    <location>
        <begin position="73"/>
        <end position="126"/>
    </location>
</feature>
<keyword evidence="1" id="KW-0134">Cell wall</keyword>
<feature type="compositionally biased region" description="Basic and acidic residues" evidence="5">
    <location>
        <begin position="111"/>
        <end position="126"/>
    </location>
</feature>
<dbReference type="Proteomes" id="UP000051813">
    <property type="component" value="Unassembled WGS sequence"/>
</dbReference>
<dbReference type="EMBL" id="AYYK01000004">
    <property type="protein sequence ID" value="KRM79561.1"/>
    <property type="molecule type" value="Genomic_DNA"/>
</dbReference>
<sequence length="193" mass="21325">MDQDGKQLGDLYGIFGNKGTVLTDSDGWNSVEDMLESLYNDGYSLVNSSDLSVVMSESGKQYIIRVEKVLKDDSKPSIPNESESEDNNTNVDVSDETTNRPNLGGNSILENHSEKDSSVTVNSRDDSVKINTKKMINNILEETKNEKKVVKEQGKLPQTGENQNSKLITMAGVFLLITSFLGTILTKLRKKNS</sequence>
<comment type="caution">
    <text evidence="8">The sequence shown here is derived from an EMBL/GenBank/DDBJ whole genome shotgun (WGS) entry which is preliminary data.</text>
</comment>
<dbReference type="PROSITE" id="PS50847">
    <property type="entry name" value="GRAM_POS_ANCHORING"/>
    <property type="match status" value="1"/>
</dbReference>
<reference evidence="8 9" key="1">
    <citation type="journal article" date="2015" name="Genome Announc.">
        <title>Expanding the biotechnology potential of lactobacilli through comparative genomics of 213 strains and associated genera.</title>
        <authorList>
            <person name="Sun Z."/>
            <person name="Harris H.M."/>
            <person name="McCann A."/>
            <person name="Guo C."/>
            <person name="Argimon S."/>
            <person name="Zhang W."/>
            <person name="Yang X."/>
            <person name="Jeffery I.B."/>
            <person name="Cooney J.C."/>
            <person name="Kagawa T.F."/>
            <person name="Liu W."/>
            <person name="Song Y."/>
            <person name="Salvetti E."/>
            <person name="Wrobel A."/>
            <person name="Rasinkangas P."/>
            <person name="Parkhill J."/>
            <person name="Rea M.C."/>
            <person name="O'Sullivan O."/>
            <person name="Ritari J."/>
            <person name="Douillard F.P."/>
            <person name="Paul Ross R."/>
            <person name="Yang R."/>
            <person name="Briner A.E."/>
            <person name="Felis G.E."/>
            <person name="de Vos W.M."/>
            <person name="Barrangou R."/>
            <person name="Klaenhammer T.R."/>
            <person name="Caufield P.W."/>
            <person name="Cui Y."/>
            <person name="Zhang H."/>
            <person name="O'Toole P.W."/>
        </authorList>
    </citation>
    <scope>NUCLEOTIDE SEQUENCE [LARGE SCALE GENOMIC DNA]</scope>
    <source>
        <strain evidence="8 9">DSM 20335</strain>
    </source>
</reference>
<dbReference type="InterPro" id="IPR019931">
    <property type="entry name" value="LPXTG_anchor"/>
</dbReference>
<name>A0A0R2BT72_9LACO</name>
<organism evidence="8 9">
    <name type="scientific">Lapidilactobacillus dextrinicus DSM 20335</name>
    <dbReference type="NCBI Taxonomy" id="1423738"/>
    <lineage>
        <taxon>Bacteria</taxon>
        <taxon>Bacillati</taxon>
        <taxon>Bacillota</taxon>
        <taxon>Bacilli</taxon>
        <taxon>Lactobacillales</taxon>
        <taxon>Lactobacillaceae</taxon>
        <taxon>Lapidilactobacillus</taxon>
    </lineage>
</organism>
<keyword evidence="6" id="KW-0472">Membrane</keyword>
<evidence type="ECO:0000259" key="7">
    <source>
        <dbReference type="PROSITE" id="PS50847"/>
    </source>
</evidence>
<feature type="domain" description="Gram-positive cocci surface proteins LPxTG" evidence="7">
    <location>
        <begin position="156"/>
        <end position="193"/>
    </location>
</feature>
<gene>
    <name evidence="8" type="ORF">FC84_GL001743</name>
</gene>
<feature type="compositionally biased region" description="Polar residues" evidence="5">
    <location>
        <begin position="77"/>
        <end position="92"/>
    </location>
</feature>
<keyword evidence="6" id="KW-0812">Transmembrane</keyword>
<evidence type="ECO:0000256" key="2">
    <source>
        <dbReference type="ARBA" id="ARBA00022525"/>
    </source>
</evidence>
<keyword evidence="2" id="KW-0964">Secreted</keyword>
<evidence type="ECO:0000313" key="9">
    <source>
        <dbReference type="Proteomes" id="UP000051813"/>
    </source>
</evidence>
<evidence type="ECO:0000256" key="6">
    <source>
        <dbReference type="SAM" id="Phobius"/>
    </source>
</evidence>
<keyword evidence="3" id="KW-0732">Signal</keyword>
<evidence type="ECO:0000256" key="5">
    <source>
        <dbReference type="SAM" id="MobiDB-lite"/>
    </source>
</evidence>
<evidence type="ECO:0000256" key="4">
    <source>
        <dbReference type="ARBA" id="ARBA00023088"/>
    </source>
</evidence>
<feature type="transmembrane region" description="Helical" evidence="6">
    <location>
        <begin position="167"/>
        <end position="186"/>
    </location>
</feature>
<dbReference type="AlphaFoldDB" id="A0A0R2BT72"/>